<organism evidence="1">
    <name type="scientific">Arundo donax</name>
    <name type="common">Giant reed</name>
    <name type="synonym">Donax arundinaceus</name>
    <dbReference type="NCBI Taxonomy" id="35708"/>
    <lineage>
        <taxon>Eukaryota</taxon>
        <taxon>Viridiplantae</taxon>
        <taxon>Streptophyta</taxon>
        <taxon>Embryophyta</taxon>
        <taxon>Tracheophyta</taxon>
        <taxon>Spermatophyta</taxon>
        <taxon>Magnoliopsida</taxon>
        <taxon>Liliopsida</taxon>
        <taxon>Poales</taxon>
        <taxon>Poaceae</taxon>
        <taxon>PACMAD clade</taxon>
        <taxon>Arundinoideae</taxon>
        <taxon>Arundineae</taxon>
        <taxon>Arundo</taxon>
    </lineage>
</organism>
<reference evidence="1" key="2">
    <citation type="journal article" date="2015" name="Data Brief">
        <title>Shoot transcriptome of the giant reed, Arundo donax.</title>
        <authorList>
            <person name="Barrero R.A."/>
            <person name="Guerrero F.D."/>
            <person name="Moolhuijzen P."/>
            <person name="Goolsby J.A."/>
            <person name="Tidwell J."/>
            <person name="Bellgard S.E."/>
            <person name="Bellgard M.I."/>
        </authorList>
    </citation>
    <scope>NUCLEOTIDE SEQUENCE</scope>
    <source>
        <tissue evidence="1">Shoot tissue taken approximately 20 cm above the soil surface</tissue>
    </source>
</reference>
<sequence>MYNSSAVLVPCFCYSVFLWDSFLKETEPSGNQEQIRHSAEAKHYSTCEFSDYFAGDLCAGDGE</sequence>
<accession>A0A0A9AKN3</accession>
<proteinExistence type="predicted"/>
<name>A0A0A9AKN3_ARUDO</name>
<evidence type="ECO:0000313" key="1">
    <source>
        <dbReference type="EMBL" id="JAD51711.1"/>
    </source>
</evidence>
<reference evidence="1" key="1">
    <citation type="submission" date="2014-09" db="EMBL/GenBank/DDBJ databases">
        <authorList>
            <person name="Magalhaes I.L.F."/>
            <person name="Oliveira U."/>
            <person name="Santos F.R."/>
            <person name="Vidigal T.H.D.A."/>
            <person name="Brescovit A.D."/>
            <person name="Santos A.J."/>
        </authorList>
    </citation>
    <scope>NUCLEOTIDE SEQUENCE</scope>
    <source>
        <tissue evidence="1">Shoot tissue taken approximately 20 cm above the soil surface</tissue>
    </source>
</reference>
<dbReference type="AlphaFoldDB" id="A0A0A9AKN3"/>
<dbReference type="EMBL" id="GBRH01246184">
    <property type="protein sequence ID" value="JAD51711.1"/>
    <property type="molecule type" value="Transcribed_RNA"/>
</dbReference>
<protein>
    <submittedName>
        <fullName evidence="1">Uncharacterized protein</fullName>
    </submittedName>
</protein>